<dbReference type="SUPFAM" id="SSF53474">
    <property type="entry name" value="alpha/beta-Hydrolases"/>
    <property type="match status" value="1"/>
</dbReference>
<gene>
    <name evidence="4" type="primary">Contig17466.g18577</name>
    <name evidence="4" type="ORF">STYLEM_7014</name>
</gene>
<dbReference type="InParanoid" id="A0A078A729"/>
<feature type="active site" description="Charge relay system" evidence="2">
    <location>
        <position position="353"/>
    </location>
</feature>
<evidence type="ECO:0000256" key="3">
    <source>
        <dbReference type="SAM" id="SignalP"/>
    </source>
</evidence>
<dbReference type="InterPro" id="IPR050960">
    <property type="entry name" value="AB_hydrolase_4_sf"/>
</dbReference>
<dbReference type="GO" id="GO:0034338">
    <property type="term" value="F:short-chain carboxylesterase activity"/>
    <property type="evidence" value="ECO:0007669"/>
    <property type="project" value="TreeGrafter"/>
</dbReference>
<protein>
    <submittedName>
        <fullName evidence="4">Alpha beta hydrolase domain containing protein</fullName>
    </submittedName>
</protein>
<dbReference type="InterPro" id="IPR012020">
    <property type="entry name" value="ABHD4"/>
</dbReference>
<feature type="active site" description="Charge relay system" evidence="2">
    <location>
        <position position="192"/>
    </location>
</feature>
<proteinExistence type="inferred from homology"/>
<organism evidence="4 5">
    <name type="scientific">Stylonychia lemnae</name>
    <name type="common">Ciliate</name>
    <dbReference type="NCBI Taxonomy" id="5949"/>
    <lineage>
        <taxon>Eukaryota</taxon>
        <taxon>Sar</taxon>
        <taxon>Alveolata</taxon>
        <taxon>Ciliophora</taxon>
        <taxon>Intramacronucleata</taxon>
        <taxon>Spirotrichea</taxon>
        <taxon>Stichotrichia</taxon>
        <taxon>Sporadotrichida</taxon>
        <taxon>Oxytrichidae</taxon>
        <taxon>Stylonychinae</taxon>
        <taxon>Stylonychia</taxon>
    </lineage>
</organism>
<dbReference type="EMBL" id="CCKQ01006725">
    <property type="protein sequence ID" value="CDW78044.1"/>
    <property type="molecule type" value="Genomic_DNA"/>
</dbReference>
<dbReference type="OrthoDB" id="437070at2759"/>
<dbReference type="InterPro" id="IPR029058">
    <property type="entry name" value="AB_hydrolase_fold"/>
</dbReference>
<dbReference type="PANTHER" id="PTHR10794:SF63">
    <property type="entry name" value="ALPHA_BETA HYDROLASE 1, ISOFORM A"/>
    <property type="match status" value="1"/>
</dbReference>
<dbReference type="GO" id="GO:0047372">
    <property type="term" value="F:monoacylglycerol lipase activity"/>
    <property type="evidence" value="ECO:0007669"/>
    <property type="project" value="TreeGrafter"/>
</dbReference>
<feature type="chain" id="PRO_5001729255" evidence="3">
    <location>
        <begin position="20"/>
        <end position="382"/>
    </location>
</feature>
<accession>A0A078A729</accession>
<dbReference type="AlphaFoldDB" id="A0A078A729"/>
<name>A0A078A729_STYLE</name>
<keyword evidence="3" id="KW-0732">Signal</keyword>
<keyword evidence="4" id="KW-0378">Hydrolase</keyword>
<dbReference type="PANTHER" id="PTHR10794">
    <property type="entry name" value="ABHYDROLASE DOMAIN-CONTAINING PROTEIN"/>
    <property type="match status" value="1"/>
</dbReference>
<evidence type="ECO:0000313" key="4">
    <source>
        <dbReference type="EMBL" id="CDW78044.1"/>
    </source>
</evidence>
<dbReference type="PIRSF" id="PIRSF005211">
    <property type="entry name" value="Ab_hydro_YheT"/>
    <property type="match status" value="1"/>
</dbReference>
<evidence type="ECO:0000256" key="2">
    <source>
        <dbReference type="PIRSR" id="PIRSR005211-1"/>
    </source>
</evidence>
<sequence>MSFLLAAFLVWLKVTQVHQLEFYHHQETKHIKPALESDSFMKTSKYKQPLILFNSFLQSVFHALLEKHFQNPQVEFLHESYQFKDGGAVALDWINSFPNENDKKPILIISPGFTGDRTSAYMYGMYNKGLQDGYYPVCLSFEGSTIRPLTHPRLFKGWSGQDIQEPLEYLFKKYCIDQNNQRKRQVFFMAVSFSGTILTHYLGAEGDKHKIITAAASVCTQQRQWISNITLDKSYFGQTKKFFGVFLRDIFANNVGVLRDLFKKEHDLDLDAYVKDKKGVDDYILLIAKMNNFHDLDDYYKRVSMIHSIPKVRVPIFYIYSKDDPVIGHDHIDFKACQNNPYILLGITNKGAHVCHVESIFKPSMWFAKPAIEFLNSYRVDF</sequence>
<keyword evidence="5" id="KW-1185">Reference proteome</keyword>
<feature type="signal peptide" evidence="3">
    <location>
        <begin position="1"/>
        <end position="19"/>
    </location>
</feature>
<feature type="active site" description="Charge relay system" evidence="2">
    <location>
        <position position="324"/>
    </location>
</feature>
<dbReference type="Gene3D" id="3.40.50.1820">
    <property type="entry name" value="alpha/beta hydrolase"/>
    <property type="match status" value="1"/>
</dbReference>
<comment type="similarity">
    <text evidence="1">Belongs to the AB hydrolase superfamily. AB hydrolase 4 family.</text>
</comment>
<dbReference type="Proteomes" id="UP000039865">
    <property type="component" value="Unassembled WGS sequence"/>
</dbReference>
<evidence type="ECO:0000313" key="5">
    <source>
        <dbReference type="Proteomes" id="UP000039865"/>
    </source>
</evidence>
<evidence type="ECO:0000256" key="1">
    <source>
        <dbReference type="ARBA" id="ARBA00010884"/>
    </source>
</evidence>
<reference evidence="4 5" key="1">
    <citation type="submission" date="2014-06" db="EMBL/GenBank/DDBJ databases">
        <authorList>
            <person name="Swart Estienne"/>
        </authorList>
    </citation>
    <scope>NUCLEOTIDE SEQUENCE [LARGE SCALE GENOMIC DNA]</scope>
    <source>
        <strain evidence="4 5">130c</strain>
    </source>
</reference>